<comment type="caution">
    <text evidence="3">The sequence shown here is derived from an EMBL/GenBank/DDBJ whole genome shotgun (WGS) entry which is preliminary data.</text>
</comment>
<evidence type="ECO:0000313" key="3">
    <source>
        <dbReference type="EMBL" id="NUZ04392.1"/>
    </source>
</evidence>
<reference evidence="3 4" key="1">
    <citation type="submission" date="2020-06" db="EMBL/GenBank/DDBJ databases">
        <title>Schlegella sp. ID0723 isolated from air conditioner.</title>
        <authorList>
            <person name="Kim D.Y."/>
            <person name="Kim D.-U."/>
        </authorList>
    </citation>
    <scope>NUCLEOTIDE SEQUENCE [LARGE SCALE GENOMIC DNA]</scope>
    <source>
        <strain evidence="3 4">ID0723</strain>
    </source>
</reference>
<dbReference type="SUPFAM" id="SSF52540">
    <property type="entry name" value="P-loop containing nucleoside triphosphate hydrolases"/>
    <property type="match status" value="1"/>
</dbReference>
<dbReference type="Pfam" id="PF07693">
    <property type="entry name" value="KAP_NTPase"/>
    <property type="match status" value="1"/>
</dbReference>
<dbReference type="InterPro" id="IPR027417">
    <property type="entry name" value="P-loop_NTPase"/>
</dbReference>
<dbReference type="AlphaFoldDB" id="A0A7Y6NJP7"/>
<evidence type="ECO:0000313" key="4">
    <source>
        <dbReference type="Proteomes" id="UP000529637"/>
    </source>
</evidence>
<feature type="domain" description="KAP NTPase" evidence="2">
    <location>
        <begin position="39"/>
        <end position="270"/>
    </location>
</feature>
<name>A0A7Y6NJP7_9BURK</name>
<dbReference type="Proteomes" id="UP000529637">
    <property type="component" value="Unassembled WGS sequence"/>
</dbReference>
<gene>
    <name evidence="3" type="ORF">HQN59_01320</name>
</gene>
<evidence type="ECO:0000259" key="2">
    <source>
        <dbReference type="Pfam" id="PF07693"/>
    </source>
</evidence>
<dbReference type="RefSeq" id="WP_176065306.1">
    <property type="nucleotide sequence ID" value="NZ_JABWMJ010000001.1"/>
</dbReference>
<feature type="region of interest" description="Disordered" evidence="1">
    <location>
        <begin position="1"/>
        <end position="24"/>
    </location>
</feature>
<dbReference type="InterPro" id="IPR011646">
    <property type="entry name" value="KAP_P-loop"/>
</dbReference>
<sequence length="432" mass="47909">MTHPLSFRPPTINPEQPFEGDGLSRSTLAKPLTSFVNRLRNGGTIGIDAAWGEGKTWFGARWAAQLRQEGHKVAYIDAFENDFAEDPFLLVMSSLLPLIENPDVKATLAKRAGGALRAFAPAGVKTLINLGGKILRQNDIVGDFADAVAEVSQDMAEGSSKWIEKRLTAFDEEKKSVIRFRETLAEAIAACAEPAVVFIDELDRCRPSFAVTMVERVKHLFDVPNLVFVLLLNRTQLEQSIQGVYGAIDGSAYLGKFVNIWFRLPTLSTFGTQTRGAFTKQMTATMIERLTGTVAYPDFLETIQYWVPILGMSLRDLERACVLQLAAGDEQGVLLSYLIATKVKQPADFAALRRGDQTLHINRAIWLEQLFSDRNQHPGRMCWALGSVHRAVAGNTIADEQRKSEVAAMLNGRDPVSTFWRLSDKIDLPLAR</sequence>
<proteinExistence type="predicted"/>
<keyword evidence="4" id="KW-1185">Reference proteome</keyword>
<organism evidence="3 4">
    <name type="scientific">Piscinibacter koreensis</name>
    <dbReference type="NCBI Taxonomy" id="2742824"/>
    <lineage>
        <taxon>Bacteria</taxon>
        <taxon>Pseudomonadati</taxon>
        <taxon>Pseudomonadota</taxon>
        <taxon>Betaproteobacteria</taxon>
        <taxon>Burkholderiales</taxon>
        <taxon>Sphaerotilaceae</taxon>
        <taxon>Piscinibacter</taxon>
    </lineage>
</organism>
<evidence type="ECO:0000256" key="1">
    <source>
        <dbReference type="SAM" id="MobiDB-lite"/>
    </source>
</evidence>
<dbReference type="EMBL" id="JABWMJ010000001">
    <property type="protein sequence ID" value="NUZ04392.1"/>
    <property type="molecule type" value="Genomic_DNA"/>
</dbReference>
<accession>A0A7Y6NJP7</accession>
<protein>
    <recommendedName>
        <fullName evidence="2">KAP NTPase domain-containing protein</fullName>
    </recommendedName>
</protein>